<sequence length="66" mass="7403">MKREKSNFNRAFVAPSLSSLPPKLMHVKTDWEPCIFAQASSSRLSENIKNSPMSLHEVSPRRAGFG</sequence>
<accession>A0A4D6M280</accession>
<evidence type="ECO:0000313" key="2">
    <source>
        <dbReference type="Proteomes" id="UP000501690"/>
    </source>
</evidence>
<keyword evidence="2" id="KW-1185">Reference proteome</keyword>
<dbReference type="EMBL" id="CP039349">
    <property type="protein sequence ID" value="QCD94296.1"/>
    <property type="molecule type" value="Genomic_DNA"/>
</dbReference>
<protein>
    <submittedName>
        <fullName evidence="1">Uncharacterized protein</fullName>
    </submittedName>
</protein>
<proteinExistence type="predicted"/>
<reference evidence="1 2" key="1">
    <citation type="submission" date="2019-04" db="EMBL/GenBank/DDBJ databases">
        <title>An improved genome assembly and genetic linkage map for asparagus bean, Vigna unguiculata ssp. sesquipedialis.</title>
        <authorList>
            <person name="Xia Q."/>
            <person name="Zhang R."/>
            <person name="Dong Y."/>
        </authorList>
    </citation>
    <scope>NUCLEOTIDE SEQUENCE [LARGE SCALE GENOMIC DNA]</scope>
    <source>
        <tissue evidence="1">Leaf</tissue>
    </source>
</reference>
<organism evidence="1 2">
    <name type="scientific">Vigna unguiculata</name>
    <name type="common">Cowpea</name>
    <dbReference type="NCBI Taxonomy" id="3917"/>
    <lineage>
        <taxon>Eukaryota</taxon>
        <taxon>Viridiplantae</taxon>
        <taxon>Streptophyta</taxon>
        <taxon>Embryophyta</taxon>
        <taxon>Tracheophyta</taxon>
        <taxon>Spermatophyta</taxon>
        <taxon>Magnoliopsida</taxon>
        <taxon>eudicotyledons</taxon>
        <taxon>Gunneridae</taxon>
        <taxon>Pentapetalae</taxon>
        <taxon>rosids</taxon>
        <taxon>fabids</taxon>
        <taxon>Fabales</taxon>
        <taxon>Fabaceae</taxon>
        <taxon>Papilionoideae</taxon>
        <taxon>50 kb inversion clade</taxon>
        <taxon>NPAAA clade</taxon>
        <taxon>indigoferoid/millettioid clade</taxon>
        <taxon>Phaseoleae</taxon>
        <taxon>Vigna</taxon>
    </lineage>
</organism>
<gene>
    <name evidence="1" type="ORF">DEO72_LG5g2379</name>
</gene>
<name>A0A4D6M280_VIGUN</name>
<dbReference type="AlphaFoldDB" id="A0A4D6M280"/>
<dbReference type="Proteomes" id="UP000501690">
    <property type="component" value="Linkage Group LG5"/>
</dbReference>
<evidence type="ECO:0000313" key="1">
    <source>
        <dbReference type="EMBL" id="QCD94296.1"/>
    </source>
</evidence>